<name>A0A1C7P6E7_9HYPH</name>
<protein>
    <submittedName>
        <fullName evidence="1">Uncharacterized protein</fullName>
    </submittedName>
</protein>
<keyword evidence="2" id="KW-1185">Reference proteome</keyword>
<evidence type="ECO:0000313" key="1">
    <source>
        <dbReference type="EMBL" id="OBZ96757.1"/>
    </source>
</evidence>
<sequence length="136" mass="14765">MRSLVRTHRNLYFVGVVTGARTPATVCYAKKLTRTAIDQLVRVFLMLSVMPNGRNHIDHLHIQGQAPVLPQAGKPIRPDAPAGTASLLSSLNQENTIASPGFCNHKMIGDCQAKIGKNGFFSLRVRTLLICGGQSD</sequence>
<dbReference type="Proteomes" id="UP000093111">
    <property type="component" value="Unassembled WGS sequence"/>
</dbReference>
<reference evidence="1 2" key="1">
    <citation type="journal article" date="2016" name="Syst. Appl. Microbiol.">
        <title>Pararhizobium polonicum sp. nov. isolated from tumors on stone fruit rootstocks.</title>
        <authorList>
            <person name="Pulawska J."/>
            <person name="Kuzmanovic N."/>
            <person name="Willems A."/>
            <person name="Pothier J.F."/>
        </authorList>
    </citation>
    <scope>NUCLEOTIDE SEQUENCE [LARGE SCALE GENOMIC DNA]</scope>
    <source>
        <strain evidence="1 2">F5.1</strain>
    </source>
</reference>
<accession>A0A1C7P6E7</accession>
<gene>
    <name evidence="1" type="ORF">ADU59_03195</name>
</gene>
<organism evidence="1 2">
    <name type="scientific">Pararhizobium polonicum</name>
    <dbReference type="NCBI Taxonomy" id="1612624"/>
    <lineage>
        <taxon>Bacteria</taxon>
        <taxon>Pseudomonadati</taxon>
        <taxon>Pseudomonadota</taxon>
        <taxon>Alphaproteobacteria</taxon>
        <taxon>Hyphomicrobiales</taxon>
        <taxon>Rhizobiaceae</taxon>
        <taxon>Rhizobium/Agrobacterium group</taxon>
        <taxon>Pararhizobium</taxon>
    </lineage>
</organism>
<evidence type="ECO:0000313" key="2">
    <source>
        <dbReference type="Proteomes" id="UP000093111"/>
    </source>
</evidence>
<dbReference type="EMBL" id="LGLV01000004">
    <property type="protein sequence ID" value="OBZ96757.1"/>
    <property type="molecule type" value="Genomic_DNA"/>
</dbReference>
<dbReference type="STRING" id="1612624.ADU59_03195"/>
<proteinExistence type="predicted"/>
<comment type="caution">
    <text evidence="1">The sequence shown here is derived from an EMBL/GenBank/DDBJ whole genome shotgun (WGS) entry which is preliminary data.</text>
</comment>
<dbReference type="AlphaFoldDB" id="A0A1C7P6E7"/>